<evidence type="ECO:0000313" key="2">
    <source>
        <dbReference type="Proteomes" id="UP000199182"/>
    </source>
</evidence>
<gene>
    <name evidence="1" type="ORF">SAMN05192585_1278</name>
</gene>
<proteinExistence type="predicted"/>
<dbReference type="RefSeq" id="WP_092641520.1">
    <property type="nucleotide sequence ID" value="NZ_FNID01000027.1"/>
</dbReference>
<accession>A0A1H0D797</accession>
<keyword evidence="2" id="KW-1185">Reference proteome</keyword>
<reference evidence="1 2" key="1">
    <citation type="submission" date="2016-10" db="EMBL/GenBank/DDBJ databases">
        <authorList>
            <person name="de Groot N.N."/>
        </authorList>
    </citation>
    <scope>NUCLEOTIDE SEQUENCE [LARGE SCALE GENOMIC DNA]</scope>
    <source>
        <strain evidence="1 2">CGMCC 1.5012</strain>
    </source>
</reference>
<dbReference type="EMBL" id="FNID01000027">
    <property type="protein sequence ID" value="SDN66067.1"/>
    <property type="molecule type" value="Genomic_DNA"/>
</dbReference>
<name>A0A1H0D797_9FIRM</name>
<dbReference type="AlphaFoldDB" id="A0A1H0D797"/>
<protein>
    <submittedName>
        <fullName evidence="1">Uncharacterized protein</fullName>
    </submittedName>
</protein>
<sequence length="63" mass="7115">MLERVEKLDTLHKGDFVRHQTKWFGDSAVPLMNTPKQKCLLTADIFSGIAPAAHVRLRNVISI</sequence>
<dbReference type="STRING" id="258515.SAMN05192585_1278"/>
<organism evidence="1 2">
    <name type="scientific">Acetanaerobacterium elongatum</name>
    <dbReference type="NCBI Taxonomy" id="258515"/>
    <lineage>
        <taxon>Bacteria</taxon>
        <taxon>Bacillati</taxon>
        <taxon>Bacillota</taxon>
        <taxon>Clostridia</taxon>
        <taxon>Eubacteriales</taxon>
        <taxon>Oscillospiraceae</taxon>
        <taxon>Acetanaerobacterium</taxon>
    </lineage>
</organism>
<evidence type="ECO:0000313" key="1">
    <source>
        <dbReference type="EMBL" id="SDN66067.1"/>
    </source>
</evidence>
<dbReference type="Proteomes" id="UP000199182">
    <property type="component" value="Unassembled WGS sequence"/>
</dbReference>